<dbReference type="PANTHER" id="PTHR43792">
    <property type="entry name" value="GNAT FAMILY, PUTATIVE (AFU_ORTHOLOGUE AFUA_3G00765)-RELATED-RELATED"/>
    <property type="match status" value="1"/>
</dbReference>
<evidence type="ECO:0000259" key="1">
    <source>
        <dbReference type="PROSITE" id="PS51186"/>
    </source>
</evidence>
<feature type="domain" description="N-acetyltransferase" evidence="1">
    <location>
        <begin position="8"/>
        <end position="174"/>
    </location>
</feature>
<protein>
    <submittedName>
        <fullName evidence="2">N-acetyltransferase</fullName>
    </submittedName>
</protein>
<dbReference type="Gene3D" id="3.40.630.30">
    <property type="match status" value="1"/>
</dbReference>
<organism evidence="2 3">
    <name type="scientific">Dyella tabacisoli</name>
    <dbReference type="NCBI Taxonomy" id="2282381"/>
    <lineage>
        <taxon>Bacteria</taxon>
        <taxon>Pseudomonadati</taxon>
        <taxon>Pseudomonadota</taxon>
        <taxon>Gammaproteobacteria</taxon>
        <taxon>Lysobacterales</taxon>
        <taxon>Rhodanobacteraceae</taxon>
        <taxon>Dyella</taxon>
    </lineage>
</organism>
<dbReference type="InterPro" id="IPR016181">
    <property type="entry name" value="Acyl_CoA_acyltransferase"/>
</dbReference>
<dbReference type="InterPro" id="IPR051531">
    <property type="entry name" value="N-acetyltransferase"/>
</dbReference>
<comment type="caution">
    <text evidence="2">The sequence shown here is derived from an EMBL/GenBank/DDBJ whole genome shotgun (WGS) entry which is preliminary data.</text>
</comment>
<keyword evidence="3" id="KW-1185">Reference proteome</keyword>
<dbReference type="EMBL" id="QQAH01000001">
    <property type="protein sequence ID" value="RDD83421.1"/>
    <property type="molecule type" value="Genomic_DNA"/>
</dbReference>
<dbReference type="Proteomes" id="UP000253782">
    <property type="component" value="Unassembled WGS sequence"/>
</dbReference>
<dbReference type="OrthoDB" id="9801656at2"/>
<proteinExistence type="predicted"/>
<sequence length="181" mass="20351">MEFTTSRLLLDALKESDADALFSYRADPAVARFQGWRPASINDARDFIETQASIVPNTPDSWLQRAIRLREGNVLVGDLGLHFPADADDSIEFGISLAPLHQGKGYASEALRAVLAWSFGELGRRRVHASVDPRNHASITLLRAIGMRQEAHYVKAFQLHGEWVDDVIFVMLADEWHLKRD</sequence>
<reference evidence="2 3" key="1">
    <citation type="submission" date="2018-07" db="EMBL/GenBank/DDBJ databases">
        <title>Dyella tabacisoli L4-6T, whole genome shotgun sequence.</title>
        <authorList>
            <person name="Zhou X.-K."/>
            <person name="Li W.-J."/>
            <person name="Duan Y.-Q."/>
        </authorList>
    </citation>
    <scope>NUCLEOTIDE SEQUENCE [LARGE SCALE GENOMIC DNA]</scope>
    <source>
        <strain evidence="2 3">L4-6</strain>
    </source>
</reference>
<dbReference type="AlphaFoldDB" id="A0A369USC3"/>
<dbReference type="InterPro" id="IPR000182">
    <property type="entry name" value="GNAT_dom"/>
</dbReference>
<dbReference type="PROSITE" id="PS51186">
    <property type="entry name" value="GNAT"/>
    <property type="match status" value="1"/>
</dbReference>
<accession>A0A369USC3</accession>
<dbReference type="PANTHER" id="PTHR43792:SF1">
    <property type="entry name" value="N-ACETYLTRANSFERASE DOMAIN-CONTAINING PROTEIN"/>
    <property type="match status" value="1"/>
</dbReference>
<dbReference type="Pfam" id="PF13302">
    <property type="entry name" value="Acetyltransf_3"/>
    <property type="match status" value="1"/>
</dbReference>
<keyword evidence="2" id="KW-0808">Transferase</keyword>
<gene>
    <name evidence="2" type="ORF">DVJ77_02235</name>
</gene>
<dbReference type="SUPFAM" id="SSF55729">
    <property type="entry name" value="Acyl-CoA N-acyltransferases (Nat)"/>
    <property type="match status" value="1"/>
</dbReference>
<dbReference type="RefSeq" id="WP_114843813.1">
    <property type="nucleotide sequence ID" value="NZ_JBHSPE010000001.1"/>
</dbReference>
<name>A0A369USC3_9GAMM</name>
<evidence type="ECO:0000313" key="3">
    <source>
        <dbReference type="Proteomes" id="UP000253782"/>
    </source>
</evidence>
<dbReference type="CDD" id="cd04301">
    <property type="entry name" value="NAT_SF"/>
    <property type="match status" value="1"/>
</dbReference>
<dbReference type="GO" id="GO:0016747">
    <property type="term" value="F:acyltransferase activity, transferring groups other than amino-acyl groups"/>
    <property type="evidence" value="ECO:0007669"/>
    <property type="project" value="InterPro"/>
</dbReference>
<evidence type="ECO:0000313" key="2">
    <source>
        <dbReference type="EMBL" id="RDD83421.1"/>
    </source>
</evidence>